<evidence type="ECO:0000313" key="5">
    <source>
        <dbReference type="Proteomes" id="UP000290189"/>
    </source>
</evidence>
<dbReference type="Gene3D" id="3.15.10.20">
    <property type="entry name" value="Activator of Hsp90 ATPase Aha1, N-terminal domain"/>
    <property type="match status" value="1"/>
</dbReference>
<evidence type="ECO:0000256" key="1">
    <source>
        <dbReference type="ARBA" id="ARBA00006817"/>
    </source>
</evidence>
<sequence>MADVPASMPPPASSADRETASDHEDEAATASQPSSYYFFKSTPQEQAAKFAPQRVDAKQAAAPEAPSDGTSVWNRGNTWEERDLTRWATDTIKELLSAVPIEAAGEDSIQISSVDTPKCHASIVFVRGKKRHGFDLSVEVKWAGQLGGKKVNGKIEFSEVADDCDDDDFPVSVSASENDKEHDCARMGVRKALPKFQAKLREFENLLRQK</sequence>
<dbReference type="GO" id="GO:0006457">
    <property type="term" value="P:protein folding"/>
    <property type="evidence" value="ECO:0007669"/>
    <property type="project" value="TreeGrafter"/>
</dbReference>
<accession>A0A3P3XYV5</accession>
<dbReference type="PANTHER" id="PTHR13009:SF22">
    <property type="entry name" value="LD43819P"/>
    <property type="match status" value="1"/>
</dbReference>
<dbReference type="GO" id="GO:0051087">
    <property type="term" value="F:protein-folding chaperone binding"/>
    <property type="evidence" value="ECO:0007669"/>
    <property type="project" value="InterPro"/>
</dbReference>
<dbReference type="AlphaFoldDB" id="A0A3P3XYV5"/>
<evidence type="ECO:0000256" key="2">
    <source>
        <dbReference type="SAM" id="MobiDB-lite"/>
    </source>
</evidence>
<comment type="similarity">
    <text evidence="1">Belongs to the AHA1 family.</text>
</comment>
<dbReference type="GO" id="GO:0001671">
    <property type="term" value="F:ATPase activator activity"/>
    <property type="evidence" value="ECO:0007669"/>
    <property type="project" value="InterPro"/>
</dbReference>
<dbReference type="EMBL" id="OVEO01000001">
    <property type="protein sequence ID" value="SPQ92954.1"/>
    <property type="molecule type" value="Genomic_DNA"/>
</dbReference>
<dbReference type="Proteomes" id="UP000290189">
    <property type="component" value="Unassembled WGS sequence"/>
</dbReference>
<feature type="region of interest" description="Disordered" evidence="2">
    <location>
        <begin position="1"/>
        <end position="36"/>
    </location>
</feature>
<reference evidence="4 5" key="1">
    <citation type="submission" date="2018-03" db="EMBL/GenBank/DDBJ databases">
        <authorList>
            <person name="Fogelqvist J."/>
        </authorList>
    </citation>
    <scope>NUCLEOTIDE SEQUENCE [LARGE SCALE GENOMIC DNA]</scope>
</reference>
<evidence type="ECO:0000313" key="4">
    <source>
        <dbReference type="EMBL" id="SPQ92954.1"/>
    </source>
</evidence>
<dbReference type="GO" id="GO:0005829">
    <property type="term" value="C:cytosol"/>
    <property type="evidence" value="ECO:0007669"/>
    <property type="project" value="TreeGrafter"/>
</dbReference>
<dbReference type="InterPro" id="IPR036338">
    <property type="entry name" value="Aha1"/>
</dbReference>
<dbReference type="PANTHER" id="PTHR13009">
    <property type="entry name" value="HEAT SHOCK PROTEIN 90 HSP90 CO-CHAPERONE AHA-1"/>
    <property type="match status" value="1"/>
</dbReference>
<proteinExistence type="inferred from homology"/>
<dbReference type="InterPro" id="IPR015310">
    <property type="entry name" value="AHSA1-like_N"/>
</dbReference>
<feature type="compositionally biased region" description="Polar residues" evidence="2">
    <location>
        <begin position="68"/>
        <end position="77"/>
    </location>
</feature>
<gene>
    <name evidence="4" type="ORF">PLBR_LOCUS169</name>
</gene>
<evidence type="ECO:0000259" key="3">
    <source>
        <dbReference type="SMART" id="SM01000"/>
    </source>
</evidence>
<dbReference type="Pfam" id="PF09229">
    <property type="entry name" value="Aha1_N"/>
    <property type="match status" value="1"/>
</dbReference>
<geneLocation type="mitochondrion" evidence="4"/>
<keyword evidence="4" id="KW-0496">Mitochondrion</keyword>
<protein>
    <recommendedName>
        <fullName evidence="3">Activator of Hsp90 ATPase AHSA1-like N-terminal domain-containing protein</fullName>
    </recommendedName>
</protein>
<name>A0A3P3XYV5_PLABS</name>
<dbReference type="SMART" id="SM01000">
    <property type="entry name" value="Aha1_N"/>
    <property type="match status" value="1"/>
</dbReference>
<feature type="domain" description="Activator of Hsp90 ATPase AHSA1-like N-terminal" evidence="3">
    <location>
        <begin position="81"/>
        <end position="209"/>
    </location>
</feature>
<dbReference type="SUPFAM" id="SSF103111">
    <property type="entry name" value="Activator of Hsp90 ATPase, Aha1"/>
    <property type="match status" value="1"/>
</dbReference>
<organism evidence="4 5">
    <name type="scientific">Plasmodiophora brassicae</name>
    <name type="common">Clubroot disease agent</name>
    <dbReference type="NCBI Taxonomy" id="37360"/>
    <lineage>
        <taxon>Eukaryota</taxon>
        <taxon>Sar</taxon>
        <taxon>Rhizaria</taxon>
        <taxon>Endomyxa</taxon>
        <taxon>Phytomyxea</taxon>
        <taxon>Plasmodiophorida</taxon>
        <taxon>Plasmodiophoridae</taxon>
        <taxon>Plasmodiophora</taxon>
    </lineage>
</organism>
<feature type="region of interest" description="Disordered" evidence="2">
    <location>
        <begin position="48"/>
        <end position="77"/>
    </location>
</feature>